<dbReference type="Gene3D" id="1.10.8.10">
    <property type="entry name" value="DNA helicase RuvA subunit, C-terminal domain"/>
    <property type="match status" value="1"/>
</dbReference>
<reference evidence="2" key="1">
    <citation type="submission" date="2020-05" db="EMBL/GenBank/DDBJ databases">
        <title>Phylogenomic resolution of chytrid fungi.</title>
        <authorList>
            <person name="Stajich J.E."/>
            <person name="Amses K."/>
            <person name="Simmons R."/>
            <person name="Seto K."/>
            <person name="Myers J."/>
            <person name="Bonds A."/>
            <person name="Quandt C.A."/>
            <person name="Barry K."/>
            <person name="Liu P."/>
            <person name="Grigoriev I."/>
            <person name="Longcore J.E."/>
            <person name="James T.Y."/>
        </authorList>
    </citation>
    <scope>NUCLEOTIDE SEQUENCE</scope>
    <source>
        <strain evidence="2">JEL0318</strain>
    </source>
</reference>
<feature type="region of interest" description="Disordered" evidence="1">
    <location>
        <begin position="787"/>
        <end position="815"/>
    </location>
</feature>
<organism evidence="2 3">
    <name type="scientific">Rhizophlyctis rosea</name>
    <dbReference type="NCBI Taxonomy" id="64517"/>
    <lineage>
        <taxon>Eukaryota</taxon>
        <taxon>Fungi</taxon>
        <taxon>Fungi incertae sedis</taxon>
        <taxon>Chytridiomycota</taxon>
        <taxon>Chytridiomycota incertae sedis</taxon>
        <taxon>Chytridiomycetes</taxon>
        <taxon>Rhizophlyctidales</taxon>
        <taxon>Rhizophlyctidaceae</taxon>
        <taxon>Rhizophlyctis</taxon>
    </lineage>
</organism>
<feature type="region of interest" description="Disordered" evidence="1">
    <location>
        <begin position="345"/>
        <end position="399"/>
    </location>
</feature>
<feature type="region of interest" description="Disordered" evidence="1">
    <location>
        <begin position="102"/>
        <end position="121"/>
    </location>
</feature>
<name>A0AAD5SFX3_9FUNG</name>
<comment type="caution">
    <text evidence="2">The sequence shown here is derived from an EMBL/GenBank/DDBJ whole genome shotgun (WGS) entry which is preliminary data.</text>
</comment>
<keyword evidence="3" id="KW-1185">Reference proteome</keyword>
<dbReference type="Proteomes" id="UP001212841">
    <property type="component" value="Unassembled WGS sequence"/>
</dbReference>
<protein>
    <submittedName>
        <fullName evidence="2">Uncharacterized protein</fullName>
    </submittedName>
</protein>
<evidence type="ECO:0000313" key="3">
    <source>
        <dbReference type="Proteomes" id="UP001212841"/>
    </source>
</evidence>
<gene>
    <name evidence="2" type="ORF">HK097_003479</name>
</gene>
<dbReference type="EMBL" id="JADGJD010000182">
    <property type="protein sequence ID" value="KAJ3053752.1"/>
    <property type="molecule type" value="Genomic_DNA"/>
</dbReference>
<accession>A0AAD5SFX3</accession>
<dbReference type="Pfam" id="PF14555">
    <property type="entry name" value="UBA_4"/>
    <property type="match status" value="1"/>
</dbReference>
<proteinExistence type="predicted"/>
<feature type="compositionally biased region" description="Basic and acidic residues" evidence="1">
    <location>
        <begin position="357"/>
        <end position="369"/>
    </location>
</feature>
<evidence type="ECO:0000313" key="2">
    <source>
        <dbReference type="EMBL" id="KAJ3053752.1"/>
    </source>
</evidence>
<sequence>MPPKEKALTHVDRKAQLLQTVRDVNIGRGDSTNEFALFDNLTNDNTRVLYVVLPPKFEEPISQGSRKVQSEHLPKGAPPVPKSSFISYEAYQAMLKAELDRRKAKENKRIRDGKREAETAGTDQTIRRMLSRQLPSAKAGDSVENVPEAASVFLPPIRHLPQQQLHNAYGGPSGSETSFANSIYSAAGANPVMGQLQAAPTGIIPPQYQEFLQQQQQQLMLQLQFLEGHAQAAPTKAATSSTGLQNATYPPLLRPNSAHIPPTLLQPIYINRQLQQQNMTSGVSGRQFQVLPANTRASINYDAIVQFINVTRENPDLAQSYLQVADGNVGTAVNLFFTNGGASLMREQPRRPSAPKLVDEEGYGEKLMEGDDDDDDGYYAPTTPTPHARNGGPSGGNPFNADPFWNYEAEGHFVRNLRAQAAETFSPMKKRKLSLGSSISSYGAGGAAAAVAAAKVAVQAAAAAIAASNGNAEEFKPKKREGERQVQAEGQYNEAMQFPTSATSSLPFPLMDQPYMQFPQTFTDPGATQYPTSGTSSFPFPLRDQPCIEFSPTFTSPVAQNGFLSRGGNANVDPSNLFADSDDFLKLLAASGDADMNSPFQTLSQNVQLSDRENTPHHRSDPYVNDTLDPRGVVVTVKEQRERFAQLHDVHLTKVVTNWKSVPHDVLDWSDVIDLERAGVAPGWRSRVYLFLFDDNADFISKEWEAIVSTVAEEPGKRCILPVWAGVVEAGQTRRIVDFLAILNLNESILVLHKMGGGLYALSELIELAQQLPDVVVKERFAAPGLGMRNGKRTTRAGSRDGDVPPTAGNENISPLLSPVVPGLRSAFESDGFIGGLGGRSVEEENGIGGGPAPDFATVNPAEMKEAFDLHEFIGDDVIYEGPPGVSTGILRDRRMEGMAGSMLDRTLGDYLASGDSGADGVGVSGIGVGNGDSDGEFDGFF</sequence>
<dbReference type="AlphaFoldDB" id="A0AAD5SFX3"/>
<evidence type="ECO:0000256" key="1">
    <source>
        <dbReference type="SAM" id="MobiDB-lite"/>
    </source>
</evidence>
<feature type="compositionally biased region" description="Basic and acidic residues" evidence="1">
    <location>
        <begin position="102"/>
        <end position="118"/>
    </location>
</feature>